<evidence type="ECO:0000256" key="2">
    <source>
        <dbReference type="ARBA" id="ARBA00023043"/>
    </source>
</evidence>
<dbReference type="PROSITE" id="PS50088">
    <property type="entry name" value="ANK_REPEAT"/>
    <property type="match status" value="3"/>
</dbReference>
<dbReference type="InterPro" id="IPR036770">
    <property type="entry name" value="Ankyrin_rpt-contain_sf"/>
</dbReference>
<dbReference type="InterPro" id="IPR002110">
    <property type="entry name" value="Ankyrin_rpt"/>
</dbReference>
<dbReference type="Proteomes" id="UP000805614">
    <property type="component" value="Unassembled WGS sequence"/>
</dbReference>
<protein>
    <submittedName>
        <fullName evidence="4">Ankyrin repeat domain-containing protein</fullName>
    </submittedName>
</protein>
<evidence type="ECO:0000313" key="5">
    <source>
        <dbReference type="Proteomes" id="UP000805614"/>
    </source>
</evidence>
<evidence type="ECO:0000256" key="3">
    <source>
        <dbReference type="PROSITE-ProRule" id="PRU00023"/>
    </source>
</evidence>
<dbReference type="SMART" id="SM00248">
    <property type="entry name" value="ANK"/>
    <property type="match status" value="3"/>
</dbReference>
<feature type="repeat" description="ANK" evidence="3">
    <location>
        <begin position="68"/>
        <end position="102"/>
    </location>
</feature>
<dbReference type="Gene3D" id="1.25.40.20">
    <property type="entry name" value="Ankyrin repeat-containing domain"/>
    <property type="match status" value="1"/>
</dbReference>
<dbReference type="PANTHER" id="PTHR24171:SF9">
    <property type="entry name" value="ANKYRIN REPEAT DOMAIN-CONTAINING PROTEIN 39"/>
    <property type="match status" value="1"/>
</dbReference>
<evidence type="ECO:0000313" key="4">
    <source>
        <dbReference type="EMBL" id="MBC6470350.1"/>
    </source>
</evidence>
<keyword evidence="5" id="KW-1185">Reference proteome</keyword>
<keyword evidence="1" id="KW-0677">Repeat</keyword>
<reference evidence="4 5" key="1">
    <citation type="submission" date="2020-06" db="EMBL/GenBank/DDBJ databases">
        <title>Actinomadura xiongansis sp. nov., isolated from soil of Baiyangdian.</title>
        <authorList>
            <person name="Zhang X."/>
        </authorList>
    </citation>
    <scope>NUCLEOTIDE SEQUENCE [LARGE SCALE GENOMIC DNA]</scope>
    <source>
        <strain evidence="4 5">HBUM206468</strain>
    </source>
</reference>
<accession>A0ABR7M0T1</accession>
<sequence>MPGSHDLYAAAALNEADRLRELLAQGADPNQCDEDGFTPLHLACQEWSVDAVRVLIAAGASVDATTESGYTPLILATFRADGRDEVIEMLRMAGADLRRADVHGHTPLDIARLTRDYSLEWKLLCEATEDRS</sequence>
<keyword evidence="2 3" id="KW-0040">ANK repeat</keyword>
<dbReference type="RefSeq" id="WP_187247396.1">
    <property type="nucleotide sequence ID" value="NZ_BAAAOK010000001.1"/>
</dbReference>
<comment type="caution">
    <text evidence="4">The sequence shown here is derived from an EMBL/GenBank/DDBJ whole genome shotgun (WGS) entry which is preliminary data.</text>
</comment>
<feature type="repeat" description="ANK" evidence="3">
    <location>
        <begin position="2"/>
        <end position="34"/>
    </location>
</feature>
<dbReference type="Pfam" id="PF12796">
    <property type="entry name" value="Ank_2"/>
    <property type="match status" value="1"/>
</dbReference>
<organism evidence="4 5">
    <name type="scientific">Actinomadura alba</name>
    <dbReference type="NCBI Taxonomy" id="406431"/>
    <lineage>
        <taxon>Bacteria</taxon>
        <taxon>Bacillati</taxon>
        <taxon>Actinomycetota</taxon>
        <taxon>Actinomycetes</taxon>
        <taxon>Streptosporangiales</taxon>
        <taxon>Thermomonosporaceae</taxon>
        <taxon>Actinomadura</taxon>
    </lineage>
</organism>
<dbReference type="PANTHER" id="PTHR24171">
    <property type="entry name" value="ANKYRIN REPEAT DOMAIN-CONTAINING PROTEIN 39-RELATED"/>
    <property type="match status" value="1"/>
</dbReference>
<name>A0ABR7M0T1_9ACTN</name>
<gene>
    <name evidence="4" type="ORF">HKK74_33385</name>
</gene>
<dbReference type="SUPFAM" id="SSF48403">
    <property type="entry name" value="Ankyrin repeat"/>
    <property type="match status" value="1"/>
</dbReference>
<evidence type="ECO:0000256" key="1">
    <source>
        <dbReference type="ARBA" id="ARBA00022737"/>
    </source>
</evidence>
<dbReference type="PROSITE" id="PS50297">
    <property type="entry name" value="ANK_REP_REGION"/>
    <property type="match status" value="1"/>
</dbReference>
<feature type="repeat" description="ANK" evidence="3">
    <location>
        <begin position="35"/>
        <end position="67"/>
    </location>
</feature>
<dbReference type="EMBL" id="JABVEC010000040">
    <property type="protein sequence ID" value="MBC6470350.1"/>
    <property type="molecule type" value="Genomic_DNA"/>
</dbReference>
<proteinExistence type="predicted"/>